<keyword evidence="1" id="KW-0812">Transmembrane</keyword>
<feature type="transmembrane region" description="Helical" evidence="1">
    <location>
        <begin position="70"/>
        <end position="95"/>
    </location>
</feature>
<reference evidence="2 3" key="1">
    <citation type="submission" date="2017-10" db="EMBL/GenBank/DDBJ databases">
        <title>Draft genome of Longimonas halophila.</title>
        <authorList>
            <person name="Goh K.M."/>
            <person name="Shamsir M.S."/>
            <person name="Lim S.W."/>
        </authorList>
    </citation>
    <scope>NUCLEOTIDE SEQUENCE [LARGE SCALE GENOMIC DNA]</scope>
    <source>
        <strain evidence="2 3">KCTC 42399</strain>
    </source>
</reference>
<proteinExistence type="predicted"/>
<evidence type="ECO:0000313" key="3">
    <source>
        <dbReference type="Proteomes" id="UP000221024"/>
    </source>
</evidence>
<dbReference type="RefSeq" id="WP_098062863.1">
    <property type="nucleotide sequence ID" value="NZ_PDEP01000011.1"/>
</dbReference>
<accession>A0A2H3NJJ0</accession>
<sequence>MFTSYVEANPELKAHIEELQQTRNLLSQCRFPNDAAATKRAQDDVCDQVESDLLCSKLSLREALLQRPQFSAGLVASVLTALMIGVLVGATVVGAPVAPGETAESAAVEHVQVADRPAMPAPLLPLGAQNERRSTRHARAAPAWPISTVDSLHLPPAALNLMRTSR</sequence>
<name>A0A2H3NJJ0_9BACT</name>
<protein>
    <submittedName>
        <fullName evidence="2">Uncharacterized protein</fullName>
    </submittedName>
</protein>
<gene>
    <name evidence="2" type="ORF">CRI93_11910</name>
</gene>
<comment type="caution">
    <text evidence="2">The sequence shown here is derived from an EMBL/GenBank/DDBJ whole genome shotgun (WGS) entry which is preliminary data.</text>
</comment>
<dbReference type="OrthoDB" id="1495882at2"/>
<dbReference type="AlphaFoldDB" id="A0A2H3NJJ0"/>
<keyword evidence="3" id="KW-1185">Reference proteome</keyword>
<keyword evidence="1" id="KW-0472">Membrane</keyword>
<dbReference type="EMBL" id="PDEP01000011">
    <property type="protein sequence ID" value="PEN05801.1"/>
    <property type="molecule type" value="Genomic_DNA"/>
</dbReference>
<keyword evidence="1" id="KW-1133">Transmembrane helix</keyword>
<evidence type="ECO:0000313" key="2">
    <source>
        <dbReference type="EMBL" id="PEN05801.1"/>
    </source>
</evidence>
<dbReference type="Proteomes" id="UP000221024">
    <property type="component" value="Unassembled WGS sequence"/>
</dbReference>
<evidence type="ECO:0000256" key="1">
    <source>
        <dbReference type="SAM" id="Phobius"/>
    </source>
</evidence>
<organism evidence="2 3">
    <name type="scientific">Longimonas halophila</name>
    <dbReference type="NCBI Taxonomy" id="1469170"/>
    <lineage>
        <taxon>Bacteria</taxon>
        <taxon>Pseudomonadati</taxon>
        <taxon>Rhodothermota</taxon>
        <taxon>Rhodothermia</taxon>
        <taxon>Rhodothermales</taxon>
        <taxon>Salisaetaceae</taxon>
        <taxon>Longimonas</taxon>
    </lineage>
</organism>